<dbReference type="GO" id="GO:0003955">
    <property type="term" value="F:NAD(P)H dehydrogenase (quinone) activity"/>
    <property type="evidence" value="ECO:0007669"/>
    <property type="project" value="TreeGrafter"/>
</dbReference>
<evidence type="ECO:0000259" key="6">
    <source>
        <dbReference type="Pfam" id="PF07992"/>
    </source>
</evidence>
<dbReference type="GO" id="GO:0019646">
    <property type="term" value="P:aerobic electron transport chain"/>
    <property type="evidence" value="ECO:0007669"/>
    <property type="project" value="TreeGrafter"/>
</dbReference>
<evidence type="ECO:0000256" key="1">
    <source>
        <dbReference type="ARBA" id="ARBA00001974"/>
    </source>
</evidence>
<name>A0A2T2XA99_9FIRM</name>
<gene>
    <name evidence="7" type="ORF">C7B43_01740</name>
</gene>
<comment type="cofactor">
    <cofactor evidence="1">
        <name>FAD</name>
        <dbReference type="ChEBI" id="CHEBI:57692"/>
    </cofactor>
</comment>
<dbReference type="InterPro" id="IPR036188">
    <property type="entry name" value="FAD/NAD-bd_sf"/>
</dbReference>
<proteinExistence type="inferred from homology"/>
<dbReference type="Proteomes" id="UP000242699">
    <property type="component" value="Unassembled WGS sequence"/>
</dbReference>
<comment type="caution">
    <text evidence="7">The sequence shown here is derived from an EMBL/GenBank/DDBJ whole genome shotgun (WGS) entry which is preliminary data.</text>
</comment>
<evidence type="ECO:0000313" key="7">
    <source>
        <dbReference type="EMBL" id="PSR31443.1"/>
    </source>
</evidence>
<dbReference type="InterPro" id="IPR023753">
    <property type="entry name" value="FAD/NAD-binding_dom"/>
</dbReference>
<comment type="similarity">
    <text evidence="2">Belongs to the NADH dehydrogenase family.</text>
</comment>
<evidence type="ECO:0000256" key="2">
    <source>
        <dbReference type="ARBA" id="ARBA00005272"/>
    </source>
</evidence>
<dbReference type="PANTHER" id="PTHR42913">
    <property type="entry name" value="APOPTOSIS-INDUCING FACTOR 1"/>
    <property type="match status" value="1"/>
</dbReference>
<dbReference type="PRINTS" id="PR00368">
    <property type="entry name" value="FADPNR"/>
</dbReference>
<organism evidence="7 8">
    <name type="scientific">Sulfobacillus benefaciens</name>
    <dbReference type="NCBI Taxonomy" id="453960"/>
    <lineage>
        <taxon>Bacteria</taxon>
        <taxon>Bacillati</taxon>
        <taxon>Bacillota</taxon>
        <taxon>Clostridia</taxon>
        <taxon>Eubacteriales</taxon>
        <taxon>Clostridiales Family XVII. Incertae Sedis</taxon>
        <taxon>Sulfobacillus</taxon>
    </lineage>
</organism>
<evidence type="ECO:0000313" key="8">
    <source>
        <dbReference type="Proteomes" id="UP000242699"/>
    </source>
</evidence>
<evidence type="ECO:0000256" key="3">
    <source>
        <dbReference type="ARBA" id="ARBA00022630"/>
    </source>
</evidence>
<reference evidence="7 8" key="1">
    <citation type="journal article" date="2014" name="BMC Genomics">
        <title>Comparison of environmental and isolate Sulfobacillus genomes reveals diverse carbon, sulfur, nitrogen, and hydrogen metabolisms.</title>
        <authorList>
            <person name="Justice N.B."/>
            <person name="Norman A."/>
            <person name="Brown C.T."/>
            <person name="Singh A."/>
            <person name="Thomas B.C."/>
            <person name="Banfield J.F."/>
        </authorList>
    </citation>
    <scope>NUCLEOTIDE SEQUENCE [LARGE SCALE GENOMIC DNA]</scope>
    <source>
        <strain evidence="7">AMDSBA1</strain>
    </source>
</reference>
<dbReference type="InterPro" id="IPR051169">
    <property type="entry name" value="NADH-Q_oxidoreductase"/>
</dbReference>
<evidence type="ECO:0000256" key="5">
    <source>
        <dbReference type="ARBA" id="ARBA00023002"/>
    </source>
</evidence>
<protein>
    <submittedName>
        <fullName evidence="7">FAD-dependent oxidoreductase</fullName>
    </submittedName>
</protein>
<dbReference type="Gene3D" id="3.50.50.100">
    <property type="match status" value="1"/>
</dbReference>
<dbReference type="PRINTS" id="PR00469">
    <property type="entry name" value="PNDRDTASEII"/>
</dbReference>
<feature type="domain" description="FAD/NAD(P)-binding" evidence="6">
    <location>
        <begin position="3"/>
        <end position="284"/>
    </location>
</feature>
<keyword evidence="4" id="KW-0274">FAD</keyword>
<dbReference type="SUPFAM" id="SSF51905">
    <property type="entry name" value="FAD/NAD(P)-binding domain"/>
    <property type="match status" value="2"/>
</dbReference>
<accession>A0A2T2XA99</accession>
<dbReference type="Pfam" id="PF07992">
    <property type="entry name" value="Pyr_redox_2"/>
    <property type="match status" value="1"/>
</dbReference>
<dbReference type="AlphaFoldDB" id="A0A2T2XA99"/>
<dbReference type="PANTHER" id="PTHR42913:SF3">
    <property type="entry name" value="64 KDA MITOCHONDRIAL NADH DEHYDROGENASE (EUROFUNG)"/>
    <property type="match status" value="1"/>
</dbReference>
<keyword evidence="5" id="KW-0560">Oxidoreductase</keyword>
<keyword evidence="3" id="KW-0285">Flavoprotein</keyword>
<evidence type="ECO:0000256" key="4">
    <source>
        <dbReference type="ARBA" id="ARBA00022827"/>
    </source>
</evidence>
<sequence length="369" mass="40413">MQKIVVVGGGYAGLGAIGALQKLQDAELVLIEPGSGHQLIPELPEALAKHGSIDNHVVPYDNLLAETQVKHIRHYVTNLNIDRHVVYLDNGEEISYDWLILAPGSEPSMPPIAGLRDVAHTLRDSHDARKIKSELQYAKEQRVAVIGGGLTGVEVAGMLSEDHDVILVEAFDRLLPALGLGLSQYAYRRLIAAGVHVVMGQKLVRVNPPRIELERDHYEYGILIWAGGISPPKWIRNTELPLDPQGYPVADAYGQVLPHIFVAGDLWHVVIDGQEIPATAQLAAIAGDFIGNTIVSRITTGTPGPEFRPRIRGMLISLDEGQGVGWVLHGGIPLRGFSARTLKNISFQQYRLKLSKIFDRPWPLLESGD</sequence>
<dbReference type="EMBL" id="PXYT01000002">
    <property type="protein sequence ID" value="PSR31443.1"/>
    <property type="molecule type" value="Genomic_DNA"/>
</dbReference>